<sequence length="105" mass="11357">MPEMAQAELKERDRRCNPVTWLSGGLKKTKSVAGEGDTGTGTPGRGGAYCPYRKTRIGKQLGGPDLSRVGVATAVRFGGGTCRNLGPSWKGKGLKNRTWDWRIHV</sequence>
<keyword evidence="3" id="KW-1185">Reference proteome</keyword>
<feature type="region of interest" description="Disordered" evidence="1">
    <location>
        <begin position="27"/>
        <end position="47"/>
    </location>
</feature>
<gene>
    <name evidence="2" type="ORF">U0070_005256</name>
</gene>
<organism evidence="2 3">
    <name type="scientific">Myodes glareolus</name>
    <name type="common">Bank vole</name>
    <name type="synonym">Clethrionomys glareolus</name>
    <dbReference type="NCBI Taxonomy" id="447135"/>
    <lineage>
        <taxon>Eukaryota</taxon>
        <taxon>Metazoa</taxon>
        <taxon>Chordata</taxon>
        <taxon>Craniata</taxon>
        <taxon>Vertebrata</taxon>
        <taxon>Euteleostomi</taxon>
        <taxon>Mammalia</taxon>
        <taxon>Eutheria</taxon>
        <taxon>Euarchontoglires</taxon>
        <taxon>Glires</taxon>
        <taxon>Rodentia</taxon>
        <taxon>Myomorpha</taxon>
        <taxon>Muroidea</taxon>
        <taxon>Cricetidae</taxon>
        <taxon>Arvicolinae</taxon>
        <taxon>Myodes</taxon>
    </lineage>
</organism>
<proteinExistence type="predicted"/>
<evidence type="ECO:0000256" key="1">
    <source>
        <dbReference type="SAM" id="MobiDB-lite"/>
    </source>
</evidence>
<comment type="caution">
    <text evidence="2">The sequence shown here is derived from an EMBL/GenBank/DDBJ whole genome shotgun (WGS) entry which is preliminary data.</text>
</comment>
<dbReference type="AlphaFoldDB" id="A0AAW0H524"/>
<evidence type="ECO:0000313" key="2">
    <source>
        <dbReference type="EMBL" id="KAK7797575.1"/>
    </source>
</evidence>
<protein>
    <submittedName>
        <fullName evidence="2">Uncharacterized protein</fullName>
    </submittedName>
</protein>
<dbReference type="Proteomes" id="UP001488838">
    <property type="component" value="Unassembled WGS sequence"/>
</dbReference>
<accession>A0AAW0H524</accession>
<reference evidence="2 3" key="1">
    <citation type="journal article" date="2023" name="bioRxiv">
        <title>Conserved and derived expression patterns and positive selection on dental genes reveal complex evolutionary context of ever-growing rodent molars.</title>
        <authorList>
            <person name="Calamari Z.T."/>
            <person name="Song A."/>
            <person name="Cohen E."/>
            <person name="Akter M."/>
            <person name="Roy R.D."/>
            <person name="Hallikas O."/>
            <person name="Christensen M.M."/>
            <person name="Li P."/>
            <person name="Marangoni P."/>
            <person name="Jernvall J."/>
            <person name="Klein O.D."/>
        </authorList>
    </citation>
    <scope>NUCLEOTIDE SEQUENCE [LARGE SCALE GENOMIC DNA]</scope>
    <source>
        <strain evidence="2">V071</strain>
    </source>
</reference>
<evidence type="ECO:0000313" key="3">
    <source>
        <dbReference type="Proteomes" id="UP001488838"/>
    </source>
</evidence>
<name>A0AAW0H524_MYOGA</name>
<dbReference type="EMBL" id="JBBHLL010000812">
    <property type="protein sequence ID" value="KAK7797575.1"/>
    <property type="molecule type" value="Genomic_DNA"/>
</dbReference>
<feature type="compositionally biased region" description="Gly residues" evidence="1">
    <location>
        <begin position="36"/>
        <end position="47"/>
    </location>
</feature>